<evidence type="ECO:0000313" key="12">
    <source>
        <dbReference type="EMBL" id="KAL0067391.1"/>
    </source>
</evidence>
<name>A0ABR3A0K6_9AGAR</name>
<dbReference type="Pfam" id="PF16010">
    <property type="entry name" value="CDH-cyt"/>
    <property type="match status" value="1"/>
</dbReference>
<keyword evidence="13" id="KW-1185">Reference proteome</keyword>
<dbReference type="CDD" id="cd09630">
    <property type="entry name" value="CDH_like_cytochrome"/>
    <property type="match status" value="1"/>
</dbReference>
<dbReference type="PROSITE" id="PS50836">
    <property type="entry name" value="DOMON"/>
    <property type="match status" value="1"/>
</dbReference>
<feature type="domain" description="DOMON" evidence="10">
    <location>
        <begin position="59"/>
        <end position="169"/>
    </location>
</feature>
<dbReference type="SMART" id="SM00664">
    <property type="entry name" value="DoH"/>
    <property type="match status" value="1"/>
</dbReference>
<feature type="transmembrane region" description="Helical" evidence="8">
    <location>
        <begin position="288"/>
        <end position="307"/>
    </location>
</feature>
<sequence length="409" mass="43489">MKIPVFVQTLAISIALSIPTTNGSNLSRRAYGQSATSGDSTAASSNSTSSGTVATACFTNMCISGSLNGSNVQYELSATGGSTPGWMAIGFGTQMVSSPMVIFWSNSDGMITMSQRQASGHIPPDVVNNPPRVASLVDSLSSASGSTAKYTFTIPSDGNTSPDLIWAYSPTNPGSSSADASIVQHSDAGSTRLNLVSGGAATSTPLRNYEKLFIAHAILCVIGFLLLLPAGALVARYFRTFTNGWFRSHWIIQVLGGVIIILGIALGIQAVSDLGGSHFSDTHQKLGLAAFILYFVQVLLGVFIHKIKLGKGRRPPQNYLHAILGLAIIAIAMAQVRSGYRTEWPKVSGRGPVSNGANIIWYVWVVLLPALYFVGLAFLPKQLRQEAASRQNGVDIRSDDEHELNRKPQ</sequence>
<reference evidence="12 13" key="1">
    <citation type="submission" date="2024-05" db="EMBL/GenBank/DDBJ databases">
        <title>A draft genome resource for the thread blight pathogen Marasmius tenuissimus strain MS-2.</title>
        <authorList>
            <person name="Yulfo-Soto G.E."/>
            <person name="Baruah I.K."/>
            <person name="Amoako-Attah I."/>
            <person name="Bukari Y."/>
            <person name="Meinhardt L.W."/>
            <person name="Bailey B.A."/>
            <person name="Cohen S.P."/>
        </authorList>
    </citation>
    <scope>NUCLEOTIDE SEQUENCE [LARGE SCALE GENOMIC DNA]</scope>
    <source>
        <strain evidence="12 13">MS-2</strain>
    </source>
</reference>
<evidence type="ECO:0000256" key="6">
    <source>
        <dbReference type="ARBA" id="ARBA00023136"/>
    </source>
</evidence>
<dbReference type="SMART" id="SM00665">
    <property type="entry name" value="B561"/>
    <property type="match status" value="1"/>
</dbReference>
<feature type="transmembrane region" description="Helical" evidence="8">
    <location>
        <begin position="213"/>
        <end position="238"/>
    </location>
</feature>
<evidence type="ECO:0000256" key="7">
    <source>
        <dbReference type="SAM" id="MobiDB-lite"/>
    </source>
</evidence>
<comment type="caution">
    <text evidence="12">The sequence shown here is derived from an EMBL/GenBank/DDBJ whole genome shotgun (WGS) entry which is preliminary data.</text>
</comment>
<dbReference type="SUPFAM" id="SSF49344">
    <property type="entry name" value="CBD9-like"/>
    <property type="match status" value="1"/>
</dbReference>
<evidence type="ECO:0000256" key="9">
    <source>
        <dbReference type="SAM" id="SignalP"/>
    </source>
</evidence>
<dbReference type="InterPro" id="IPR005018">
    <property type="entry name" value="DOMON_domain"/>
</dbReference>
<feature type="transmembrane region" description="Helical" evidence="8">
    <location>
        <begin position="319"/>
        <end position="339"/>
    </location>
</feature>
<feature type="signal peptide" evidence="9">
    <location>
        <begin position="1"/>
        <end position="23"/>
    </location>
</feature>
<organism evidence="12 13">
    <name type="scientific">Marasmius tenuissimus</name>
    <dbReference type="NCBI Taxonomy" id="585030"/>
    <lineage>
        <taxon>Eukaryota</taxon>
        <taxon>Fungi</taxon>
        <taxon>Dikarya</taxon>
        <taxon>Basidiomycota</taxon>
        <taxon>Agaricomycotina</taxon>
        <taxon>Agaricomycetes</taxon>
        <taxon>Agaricomycetidae</taxon>
        <taxon>Agaricales</taxon>
        <taxon>Marasmiineae</taxon>
        <taxon>Marasmiaceae</taxon>
        <taxon>Marasmius</taxon>
    </lineage>
</organism>
<proteinExistence type="predicted"/>
<dbReference type="InterPro" id="IPR006593">
    <property type="entry name" value="Cyt_b561/ferric_Rdtase_TM"/>
</dbReference>
<evidence type="ECO:0000256" key="2">
    <source>
        <dbReference type="ARBA" id="ARBA00022448"/>
    </source>
</evidence>
<evidence type="ECO:0000256" key="8">
    <source>
        <dbReference type="SAM" id="Phobius"/>
    </source>
</evidence>
<feature type="chain" id="PRO_5046655788" description="CBD9-like protein" evidence="9">
    <location>
        <begin position="24"/>
        <end position="409"/>
    </location>
</feature>
<evidence type="ECO:0008006" key="14">
    <source>
        <dbReference type="Google" id="ProtNLM"/>
    </source>
</evidence>
<feature type="compositionally biased region" description="Basic and acidic residues" evidence="7">
    <location>
        <begin position="396"/>
        <end position="409"/>
    </location>
</feature>
<evidence type="ECO:0000256" key="5">
    <source>
        <dbReference type="ARBA" id="ARBA00022989"/>
    </source>
</evidence>
<dbReference type="Pfam" id="PF03188">
    <property type="entry name" value="Cytochrom_B561"/>
    <property type="match status" value="1"/>
</dbReference>
<dbReference type="PANTHER" id="PTHR47797">
    <property type="entry name" value="DEHYDROGENASE, PUTATIVE (AFU_ORTHOLOGUE AFUA_8G05805)-RELATED"/>
    <property type="match status" value="1"/>
</dbReference>
<evidence type="ECO:0000256" key="4">
    <source>
        <dbReference type="ARBA" id="ARBA00022982"/>
    </source>
</evidence>
<keyword evidence="2" id="KW-0813">Transport</keyword>
<feature type="transmembrane region" description="Helical" evidence="8">
    <location>
        <begin position="359"/>
        <end position="379"/>
    </location>
</feature>
<evidence type="ECO:0000313" key="13">
    <source>
        <dbReference type="Proteomes" id="UP001437256"/>
    </source>
</evidence>
<evidence type="ECO:0000259" key="11">
    <source>
        <dbReference type="PROSITE" id="PS50939"/>
    </source>
</evidence>
<feature type="domain" description="Cytochrome b561" evidence="11">
    <location>
        <begin position="177"/>
        <end position="376"/>
    </location>
</feature>
<protein>
    <recommendedName>
        <fullName evidence="14">CBD9-like protein</fullName>
    </recommendedName>
</protein>
<comment type="subcellular location">
    <subcellularLocation>
        <location evidence="1">Membrane</location>
    </subcellularLocation>
</comment>
<accession>A0ABR3A0K6</accession>
<feature type="transmembrane region" description="Helical" evidence="8">
    <location>
        <begin position="250"/>
        <end position="268"/>
    </location>
</feature>
<keyword evidence="3 8" id="KW-0812">Transmembrane</keyword>
<keyword evidence="6 8" id="KW-0472">Membrane</keyword>
<feature type="compositionally biased region" description="Low complexity" evidence="7">
    <location>
        <begin position="34"/>
        <end position="51"/>
    </location>
</feature>
<dbReference type="Gene3D" id="1.20.120.1770">
    <property type="match status" value="1"/>
</dbReference>
<feature type="region of interest" description="Disordered" evidence="7">
    <location>
        <begin position="29"/>
        <end position="51"/>
    </location>
</feature>
<dbReference type="Proteomes" id="UP001437256">
    <property type="component" value="Unassembled WGS sequence"/>
</dbReference>
<keyword evidence="5 8" id="KW-1133">Transmembrane helix</keyword>
<keyword evidence="4" id="KW-0249">Electron transport</keyword>
<dbReference type="PROSITE" id="PS50939">
    <property type="entry name" value="CYTOCHROME_B561"/>
    <property type="match status" value="1"/>
</dbReference>
<dbReference type="CDD" id="cd08760">
    <property type="entry name" value="Cyt_b561_FRRS1_like"/>
    <property type="match status" value="1"/>
</dbReference>
<evidence type="ECO:0000256" key="3">
    <source>
        <dbReference type="ARBA" id="ARBA00022692"/>
    </source>
</evidence>
<dbReference type="EMBL" id="JBBXMP010000026">
    <property type="protein sequence ID" value="KAL0067391.1"/>
    <property type="molecule type" value="Genomic_DNA"/>
</dbReference>
<feature type="region of interest" description="Disordered" evidence="7">
    <location>
        <begin position="390"/>
        <end position="409"/>
    </location>
</feature>
<evidence type="ECO:0000256" key="1">
    <source>
        <dbReference type="ARBA" id="ARBA00004370"/>
    </source>
</evidence>
<dbReference type="InterPro" id="IPR015920">
    <property type="entry name" value="Cellobiose_DH-like_cyt"/>
</dbReference>
<evidence type="ECO:0000259" key="10">
    <source>
        <dbReference type="PROSITE" id="PS50836"/>
    </source>
</evidence>
<dbReference type="PANTHER" id="PTHR47797:SF3">
    <property type="entry name" value="CYTOCHROME B561 DOMAIN-CONTAINING PROTEIN"/>
    <property type="match status" value="1"/>
</dbReference>
<gene>
    <name evidence="12" type="ORF">AAF712_005620</name>
</gene>
<keyword evidence="9" id="KW-0732">Signal</keyword>